<dbReference type="PATRIC" id="fig|888824.3.peg.2006"/>
<organism evidence="3 4">
    <name type="scientific">Streptococcus sanguinis SK1087</name>
    <dbReference type="NCBI Taxonomy" id="888824"/>
    <lineage>
        <taxon>Bacteria</taxon>
        <taxon>Bacillati</taxon>
        <taxon>Bacillota</taxon>
        <taxon>Bacilli</taxon>
        <taxon>Lactobacillales</taxon>
        <taxon>Streptococcaceae</taxon>
        <taxon>Streptococcus</taxon>
    </lineage>
</organism>
<name>F3SLN0_STRSA</name>
<sequence length="331" mass="39091">MLVCLALLPSLLPFLWNQFLGLIITVIGTFIFCIIYIKIRNLMKNLYFNSPDFLEQKNNITSTIKEFNDIAEYAKSIPNNNCFKAKKVIGEHIHLASFENTSRYNYRRDRNIRTYNNDKVYPASLYIVKRSSEEPIKYLCKYFDIEASEESLKQLEEISENISRIENTLGNLKNRLENIKNNVQVPKYIIKYYEQDLIQHLEVNVPDINIEYTRYVFEYVSNSGNSSQRTTITFNNETVEAVCQYLLEQIQYNKSIQAQRSLMTNRLRNYIKERDNYTCQICGASTKEQSLLLLEIDHIFQFLKADYLHEIICKHYVGNVTAQNQIKYYKL</sequence>
<keyword evidence="3" id="KW-0378">Hydrolase</keyword>
<feature type="coiled-coil region" evidence="1">
    <location>
        <begin position="145"/>
        <end position="182"/>
    </location>
</feature>
<proteinExistence type="predicted"/>
<dbReference type="AlphaFoldDB" id="F3SLN0"/>
<dbReference type="HOGENOM" id="CLU_885116_0_0_9"/>
<keyword evidence="3" id="KW-0255">Endonuclease</keyword>
<keyword evidence="1" id="KW-0175">Coiled coil</keyword>
<dbReference type="Proteomes" id="UP000003378">
    <property type="component" value="Unassembled WGS sequence"/>
</dbReference>
<accession>F3SLN0</accession>
<comment type="caution">
    <text evidence="3">The sequence shown here is derived from an EMBL/GenBank/DDBJ whole genome shotgun (WGS) entry which is preliminary data.</text>
</comment>
<dbReference type="GO" id="GO:0004519">
    <property type="term" value="F:endonuclease activity"/>
    <property type="evidence" value="ECO:0007669"/>
    <property type="project" value="UniProtKB-KW"/>
</dbReference>
<evidence type="ECO:0000313" key="3">
    <source>
        <dbReference type="EMBL" id="EGG39031.1"/>
    </source>
</evidence>
<keyword evidence="2" id="KW-0812">Transmembrane</keyword>
<evidence type="ECO:0000256" key="1">
    <source>
        <dbReference type="SAM" id="Coils"/>
    </source>
</evidence>
<evidence type="ECO:0000256" key="2">
    <source>
        <dbReference type="SAM" id="Phobius"/>
    </source>
</evidence>
<reference evidence="3 4" key="1">
    <citation type="submission" date="2011-03" db="EMBL/GenBank/DDBJ databases">
        <authorList>
            <person name="Muzny D."/>
            <person name="Qin X."/>
            <person name="Deng J."/>
            <person name="Jiang H."/>
            <person name="Liu Y."/>
            <person name="Qu J."/>
            <person name="Song X.-Z."/>
            <person name="Zhang L."/>
            <person name="Thornton R."/>
            <person name="Coyle M."/>
            <person name="Francisco L."/>
            <person name="Jackson L."/>
            <person name="Javaid M."/>
            <person name="Korchina V."/>
            <person name="Kovar C."/>
            <person name="Mata R."/>
            <person name="Mathew T."/>
            <person name="Ngo R."/>
            <person name="Nguyen L."/>
            <person name="Nguyen N."/>
            <person name="Okwuonu G."/>
            <person name="Ongeri F."/>
            <person name="Pham C."/>
            <person name="Simmons D."/>
            <person name="Wilczek-Boney K."/>
            <person name="Hale W."/>
            <person name="Jakkamsetti A."/>
            <person name="Pham P."/>
            <person name="Ruth R."/>
            <person name="San Lucas F."/>
            <person name="Warren J."/>
            <person name="Zhang J."/>
            <person name="Zhao Z."/>
            <person name="Zhou C."/>
            <person name="Zhu D."/>
            <person name="Lee S."/>
            <person name="Bess C."/>
            <person name="Blankenburg K."/>
            <person name="Forbes L."/>
            <person name="Fu Q."/>
            <person name="Gubbala S."/>
            <person name="Hirani K."/>
            <person name="Jayaseelan J.C."/>
            <person name="Lara F."/>
            <person name="Munidasa M."/>
            <person name="Palculict T."/>
            <person name="Patil S."/>
            <person name="Pu L.-L."/>
            <person name="Saada N."/>
            <person name="Tang L."/>
            <person name="Weissenberger G."/>
            <person name="Zhu Y."/>
            <person name="Hemphill L."/>
            <person name="Shang Y."/>
            <person name="Youmans B."/>
            <person name="Ayvaz T."/>
            <person name="Ross M."/>
            <person name="Santibanez J."/>
            <person name="Aqrawi P."/>
            <person name="Gross S."/>
            <person name="Joshi V."/>
            <person name="Fowler G."/>
            <person name="Nazareth L."/>
            <person name="Reid J."/>
            <person name="Worley K."/>
            <person name="Petrosino J."/>
            <person name="Highlander S."/>
            <person name="Gibbs R."/>
        </authorList>
    </citation>
    <scope>NUCLEOTIDE SEQUENCE [LARGE SCALE GENOMIC DNA]</scope>
    <source>
        <strain evidence="3 4">SK1087</strain>
    </source>
</reference>
<protein>
    <submittedName>
        <fullName evidence="3">HNH endonuclease domain protein</fullName>
    </submittedName>
</protein>
<evidence type="ECO:0000313" key="4">
    <source>
        <dbReference type="Proteomes" id="UP000003378"/>
    </source>
</evidence>
<dbReference type="EMBL" id="AFDP01000024">
    <property type="protein sequence ID" value="EGG39031.1"/>
    <property type="molecule type" value="Genomic_DNA"/>
</dbReference>
<gene>
    <name evidence="3" type="ORF">HMPREF9397_2053</name>
</gene>
<keyword evidence="3" id="KW-0540">Nuclease</keyword>
<feature type="transmembrane region" description="Helical" evidence="2">
    <location>
        <begin position="15"/>
        <end position="37"/>
    </location>
</feature>
<keyword evidence="2" id="KW-1133">Transmembrane helix</keyword>
<keyword evidence="2" id="KW-0472">Membrane</keyword>